<dbReference type="Pfam" id="PF01814">
    <property type="entry name" value="Hemerythrin"/>
    <property type="match status" value="1"/>
</dbReference>
<name>A0ABS3XQS7_9ACTN</name>
<keyword evidence="4" id="KW-1185">Reference proteome</keyword>
<proteinExistence type="predicted"/>
<protein>
    <submittedName>
        <fullName evidence="3">Hemerythrin domain-containing protein</fullName>
    </submittedName>
</protein>
<comment type="caution">
    <text evidence="3">The sequence shown here is derived from an EMBL/GenBank/DDBJ whole genome shotgun (WGS) entry which is preliminary data.</text>
</comment>
<dbReference type="Proteomes" id="UP000721954">
    <property type="component" value="Unassembled WGS sequence"/>
</dbReference>
<feature type="region of interest" description="Disordered" evidence="1">
    <location>
        <begin position="119"/>
        <end position="139"/>
    </location>
</feature>
<dbReference type="PANTHER" id="PTHR35585">
    <property type="entry name" value="HHE DOMAIN PROTEIN (AFU_ORTHOLOGUE AFUA_4G00730)"/>
    <property type="match status" value="1"/>
</dbReference>
<accession>A0ABS3XQS7</accession>
<feature type="region of interest" description="Disordered" evidence="1">
    <location>
        <begin position="67"/>
        <end position="90"/>
    </location>
</feature>
<dbReference type="EMBL" id="JAFFZM010000002">
    <property type="protein sequence ID" value="MBO8197744.1"/>
    <property type="molecule type" value="Genomic_DNA"/>
</dbReference>
<feature type="domain" description="Hemerythrin-like" evidence="2">
    <location>
        <begin position="20"/>
        <end position="133"/>
    </location>
</feature>
<feature type="compositionally biased region" description="Basic and acidic residues" evidence="1">
    <location>
        <begin position="74"/>
        <end position="90"/>
    </location>
</feature>
<sequence>MSSAEQERAEAEKLPSEDVVGVLLEQHARIRDLFAAVRGGPAEQREERFRELRALLAVHETAEEMIVRPAAKKTAGEQEAEARNEEEKEANKVLAELDKLEVGSERFTRLLADFEQSVSDHAEHEEQEEFPALRTRLSEEGRTKLGKRILAVEKAAPTRPHPTAAGSPALQWTVGPFASVLDRARDAVSSTGSSTGR</sequence>
<organism evidence="3 4">
    <name type="scientific">Streptomyces smyrnaeus</name>
    <dbReference type="NCBI Taxonomy" id="1387713"/>
    <lineage>
        <taxon>Bacteria</taxon>
        <taxon>Bacillati</taxon>
        <taxon>Actinomycetota</taxon>
        <taxon>Actinomycetes</taxon>
        <taxon>Kitasatosporales</taxon>
        <taxon>Streptomycetaceae</taxon>
        <taxon>Streptomyces</taxon>
    </lineage>
</organism>
<reference evidence="3 4" key="1">
    <citation type="submission" date="2021-02" db="EMBL/GenBank/DDBJ databases">
        <title>Streptomyces spirodelae sp. nov., isolated from duckweed.</title>
        <authorList>
            <person name="Saimee Y."/>
            <person name="Duangmal K."/>
        </authorList>
    </citation>
    <scope>NUCLEOTIDE SEQUENCE [LARGE SCALE GENOMIC DNA]</scope>
    <source>
        <strain evidence="3 4">DSM 42105</strain>
    </source>
</reference>
<evidence type="ECO:0000259" key="2">
    <source>
        <dbReference type="Pfam" id="PF01814"/>
    </source>
</evidence>
<evidence type="ECO:0000256" key="1">
    <source>
        <dbReference type="SAM" id="MobiDB-lite"/>
    </source>
</evidence>
<dbReference type="InterPro" id="IPR012312">
    <property type="entry name" value="Hemerythrin-like"/>
</dbReference>
<dbReference type="GeneID" id="96258040"/>
<gene>
    <name evidence="3" type="ORF">JW613_05430</name>
</gene>
<evidence type="ECO:0000313" key="3">
    <source>
        <dbReference type="EMBL" id="MBO8197744.1"/>
    </source>
</evidence>
<dbReference type="RefSeq" id="WP_209209526.1">
    <property type="nucleotide sequence ID" value="NZ_JAFFZM010000002.1"/>
</dbReference>
<dbReference type="PANTHER" id="PTHR35585:SF1">
    <property type="entry name" value="HHE DOMAIN PROTEIN (AFU_ORTHOLOGUE AFUA_4G00730)"/>
    <property type="match status" value="1"/>
</dbReference>
<evidence type="ECO:0000313" key="4">
    <source>
        <dbReference type="Proteomes" id="UP000721954"/>
    </source>
</evidence>